<keyword evidence="5" id="KW-1185">Reference proteome</keyword>
<dbReference type="PANTHER" id="PTHR31325">
    <property type="entry name" value="OS01G0798800 PROTEIN-RELATED"/>
    <property type="match status" value="1"/>
</dbReference>
<dbReference type="Proteomes" id="UP001652623">
    <property type="component" value="Chromosome 1"/>
</dbReference>
<dbReference type="Pfam" id="PF13968">
    <property type="entry name" value="DUF4220"/>
    <property type="match status" value="1"/>
</dbReference>
<evidence type="ECO:0000313" key="6">
    <source>
        <dbReference type="RefSeq" id="XP_048323499.2"/>
    </source>
</evidence>
<dbReference type="Pfam" id="PF04578">
    <property type="entry name" value="DUF594"/>
    <property type="match status" value="1"/>
</dbReference>
<sequence>MKIQLLPKMLKDVWDDWGIELLIAVSCGMHMVLTLFGSSRRRMQARKVSLRFIMWSAYLLSTYVATVIIGKLTVIPVSDYEEEVTDSELRGFIAPLLLVQLGSHDAITAYSIEDNRLGVRQIVSLVAQSSSVVWILLRCWTYSAISYLYLPLALAGFIKYGETTWALSTALTGKSGVTISELRQDPKYLSEIFKNVGDDPDLELILRAYCRFYFVKPHIDRWLYKPLYESNLKWYSIDEHHKNPEDMFRITDLELGFIYDVLYTKAPIIYTWTGFVFRLVSTLCLVSSSVVFACLFRDSFVFYINAGVIFVVLGVIITLEAYQIYMLFLSDWAIITLIEHRNKPGVKRLLNALVRRSRKWKRWSNTMGQFNLIRYCLDYDRLRCGRFLKFKGLDIEIRKYFCTNSVGIPSALKEMMIDEMAKLNNKKQEVKRLKKEKKKSSYIGRIGEFALNIHNIILPESAESFNWCVGAVADFDKSIVVWHLATEICYHSETGKQHPHPKTEMGRILSNYMMYLLIMRSDMLSITTSDIVFLHASQQLRVVLKTGKYTLIRDEKTACEELKTRNLAVGPESAETEPTMVTKDWDVLGDAKMLSEKLSQNENAWDLICSVWMDMLCFAATNCGTNRHLLHLRRGGEIVTHIWLLQRHNRDEEHPSSKDKSLMGDTNRA</sequence>
<dbReference type="RefSeq" id="XP_048323499.2">
    <property type="nucleotide sequence ID" value="XM_048467542.2"/>
</dbReference>
<gene>
    <name evidence="6" type="primary">LOC107410150</name>
</gene>
<evidence type="ECO:0000259" key="4">
    <source>
        <dbReference type="Pfam" id="PF13968"/>
    </source>
</evidence>
<evidence type="ECO:0000313" key="5">
    <source>
        <dbReference type="Proteomes" id="UP001652623"/>
    </source>
</evidence>
<protein>
    <submittedName>
        <fullName evidence="6">Uncharacterized protein LOC107410150</fullName>
    </submittedName>
</protein>
<evidence type="ECO:0000256" key="1">
    <source>
        <dbReference type="SAM" id="Coils"/>
    </source>
</evidence>
<feature type="coiled-coil region" evidence="1">
    <location>
        <begin position="413"/>
        <end position="440"/>
    </location>
</feature>
<feature type="transmembrane region" description="Helical" evidence="3">
    <location>
        <begin position="48"/>
        <end position="72"/>
    </location>
</feature>
<feature type="transmembrane region" description="Helical" evidence="3">
    <location>
        <begin position="17"/>
        <end position="36"/>
    </location>
</feature>
<keyword evidence="3" id="KW-1133">Transmembrane helix</keyword>
<reference evidence="6" key="2">
    <citation type="submission" date="2025-08" db="UniProtKB">
        <authorList>
            <consortium name="RefSeq"/>
        </authorList>
    </citation>
    <scope>IDENTIFICATION</scope>
    <source>
        <tissue evidence="6">Seedling</tissue>
    </source>
</reference>
<keyword evidence="3" id="KW-0812">Transmembrane</keyword>
<feature type="domain" description="DUF4220" evidence="4">
    <location>
        <begin position="55"/>
        <end position="375"/>
    </location>
</feature>
<name>A0ABM3I8Y9_ZIZJJ</name>
<reference evidence="5" key="1">
    <citation type="submission" date="2025-05" db="UniProtKB">
        <authorList>
            <consortium name="RefSeq"/>
        </authorList>
    </citation>
    <scope>NUCLEOTIDE SEQUENCE [LARGE SCALE GENOMIC DNA]</scope>
</reference>
<organism evidence="5 6">
    <name type="scientific">Ziziphus jujuba</name>
    <name type="common">Chinese jujube</name>
    <name type="synonym">Ziziphus sativa</name>
    <dbReference type="NCBI Taxonomy" id="326968"/>
    <lineage>
        <taxon>Eukaryota</taxon>
        <taxon>Viridiplantae</taxon>
        <taxon>Streptophyta</taxon>
        <taxon>Embryophyta</taxon>
        <taxon>Tracheophyta</taxon>
        <taxon>Spermatophyta</taxon>
        <taxon>Magnoliopsida</taxon>
        <taxon>eudicotyledons</taxon>
        <taxon>Gunneridae</taxon>
        <taxon>Pentapetalae</taxon>
        <taxon>rosids</taxon>
        <taxon>fabids</taxon>
        <taxon>Rosales</taxon>
        <taxon>Rhamnaceae</taxon>
        <taxon>Paliureae</taxon>
        <taxon>Ziziphus</taxon>
    </lineage>
</organism>
<keyword evidence="1" id="KW-0175">Coiled coil</keyword>
<feature type="region of interest" description="Disordered" evidence="2">
    <location>
        <begin position="650"/>
        <end position="669"/>
    </location>
</feature>
<feature type="transmembrane region" description="Helical" evidence="3">
    <location>
        <begin position="269"/>
        <end position="293"/>
    </location>
</feature>
<dbReference type="InterPro" id="IPR025315">
    <property type="entry name" value="DUF4220"/>
</dbReference>
<dbReference type="InterPro" id="IPR007658">
    <property type="entry name" value="DUF594"/>
</dbReference>
<keyword evidence="3" id="KW-0472">Membrane</keyword>
<dbReference type="GeneID" id="107410150"/>
<feature type="transmembrane region" description="Helical" evidence="3">
    <location>
        <begin position="300"/>
        <end position="317"/>
    </location>
</feature>
<evidence type="ECO:0000256" key="3">
    <source>
        <dbReference type="SAM" id="Phobius"/>
    </source>
</evidence>
<evidence type="ECO:0000256" key="2">
    <source>
        <dbReference type="SAM" id="MobiDB-lite"/>
    </source>
</evidence>
<accession>A0ABM3I8Y9</accession>
<proteinExistence type="predicted"/>